<reference evidence="3" key="1">
    <citation type="journal article" date="2022" name="Front. Microbiol.">
        <title>New perspectives on an old grouping: The genomic and phenotypic variability of Oxalobacter formigenes and the implications for calcium oxalate stone prevention.</title>
        <authorList>
            <person name="Chmiel J.A."/>
            <person name="Carr C."/>
            <person name="Stuivenberg G.A."/>
            <person name="Venema R."/>
            <person name="Chanyi R.M."/>
            <person name="Al K.F."/>
            <person name="Giguere D."/>
            <person name="Say H."/>
            <person name="Akouris P.P."/>
            <person name="Dominguez Romero S.A."/>
            <person name="Kwong A."/>
            <person name="Tai V."/>
            <person name="Koval S.F."/>
            <person name="Razvi H."/>
            <person name="Bjazevic J."/>
            <person name="Burton J.P."/>
        </authorList>
    </citation>
    <scope>NUCLEOTIDE SEQUENCE</scope>
    <source>
        <strain evidence="3">HOxNP-1</strain>
    </source>
</reference>
<keyword evidence="4" id="KW-1185">Reference proteome</keyword>
<dbReference type="Proteomes" id="UP001164819">
    <property type="component" value="Chromosome"/>
</dbReference>
<evidence type="ECO:0000313" key="3">
    <source>
        <dbReference type="EMBL" id="WAV98190.1"/>
    </source>
</evidence>
<feature type="transmembrane region" description="Helical" evidence="1">
    <location>
        <begin position="6"/>
        <end position="24"/>
    </location>
</feature>
<dbReference type="Proteomes" id="UP001164794">
    <property type="component" value="Chromosome"/>
</dbReference>
<dbReference type="AlphaFoldDB" id="A0A9E9NZ16"/>
<organism evidence="2">
    <name type="scientific">Oxalobacter aliiformigenes</name>
    <dbReference type="NCBI Taxonomy" id="2946593"/>
    <lineage>
        <taxon>Bacteria</taxon>
        <taxon>Pseudomonadati</taxon>
        <taxon>Pseudomonadota</taxon>
        <taxon>Betaproteobacteria</taxon>
        <taxon>Burkholderiales</taxon>
        <taxon>Oxalobacteraceae</taxon>
        <taxon>Oxalobacter</taxon>
    </lineage>
</organism>
<evidence type="ECO:0000313" key="4">
    <source>
        <dbReference type="Proteomes" id="UP001164794"/>
    </source>
</evidence>
<evidence type="ECO:0000313" key="2">
    <source>
        <dbReference type="EMBL" id="WAV92210.1"/>
    </source>
</evidence>
<keyword evidence="1" id="KW-1133">Transmembrane helix</keyword>
<protein>
    <submittedName>
        <fullName evidence="2">Uncharacterized protein</fullName>
    </submittedName>
</protein>
<keyword evidence="1" id="KW-0812">Transmembrane</keyword>
<dbReference type="EMBL" id="CP098248">
    <property type="protein sequence ID" value="WAV98190.1"/>
    <property type="molecule type" value="Genomic_DNA"/>
</dbReference>
<keyword evidence="1" id="KW-0472">Membrane</keyword>
<reference evidence="2" key="2">
    <citation type="journal article" date="2022" name="Front. Microbiol.">
        <title>New perspectives on an old grouping: The genomic and phenotypic variability of Oxalobacter formigenes and the implications for calcium oxalate stone prevention.</title>
        <authorList>
            <person name="Chmiel J.A."/>
            <person name="Carr C."/>
            <person name="Stuivenberg G.A."/>
            <person name="Venema R."/>
            <person name="Chanyi R.M."/>
            <person name="Al K.F."/>
            <person name="Giguere D."/>
            <person name="Say H."/>
            <person name="Akouris P.P."/>
            <person name="Dominguez Romero S.A."/>
            <person name="Kwong A."/>
            <person name="Tai V."/>
            <person name="Koval S.F."/>
            <person name="Razvi H."/>
            <person name="Bjazevic J."/>
            <person name="Burton J.P."/>
        </authorList>
    </citation>
    <scope>NUCLEOTIDE SEQUENCE</scope>
    <source>
        <strain evidence="2">OxK</strain>
    </source>
</reference>
<dbReference type="EMBL" id="CP098251">
    <property type="protein sequence ID" value="WAV92210.1"/>
    <property type="molecule type" value="Genomic_DNA"/>
</dbReference>
<name>A0A9E9NZ16_9BURK</name>
<proteinExistence type="predicted"/>
<accession>A0A9E9NZ16</accession>
<dbReference type="RefSeq" id="WP_269265836.1">
    <property type="nucleotide sequence ID" value="NZ_CP098248.1"/>
</dbReference>
<evidence type="ECO:0000256" key="1">
    <source>
        <dbReference type="SAM" id="Phobius"/>
    </source>
</evidence>
<sequence>MLVFLAFSVFIFGGMIMVQLYVLYKKRKEIDATRHRLEDLLVRDCSNAISRYRMSFMRVPKNNVGYLTRVKLSHEAQMSEFYLAFGNSGADVLGYAKFSRKEGRGHKSTFVLSEILPADAPVPCPVLSLDNELYTLDEAVSTHETIDAKLDQLIHIRSSLSFMQFEVPRDDVNEVQPL</sequence>
<gene>
    <name evidence="3" type="ORF">NB645_06120</name>
    <name evidence="2" type="ORF">NB646_07340</name>
</gene>